<organism evidence="1 2">
    <name type="scientific">Trichomonas vaginalis (strain ATCC PRA-98 / G3)</name>
    <dbReference type="NCBI Taxonomy" id="412133"/>
    <lineage>
        <taxon>Eukaryota</taxon>
        <taxon>Metamonada</taxon>
        <taxon>Parabasalia</taxon>
        <taxon>Trichomonadida</taxon>
        <taxon>Trichomonadidae</taxon>
        <taxon>Trichomonas</taxon>
    </lineage>
</organism>
<dbReference type="VEuPathDB" id="TrichDB:TVAGG3_0672950"/>
<dbReference type="SUPFAM" id="SSF52058">
    <property type="entry name" value="L domain-like"/>
    <property type="match status" value="1"/>
</dbReference>
<reference evidence="1" key="2">
    <citation type="journal article" date="2007" name="Science">
        <title>Draft genome sequence of the sexually transmitted pathogen Trichomonas vaginalis.</title>
        <authorList>
            <person name="Carlton J.M."/>
            <person name="Hirt R.P."/>
            <person name="Silva J.C."/>
            <person name="Delcher A.L."/>
            <person name="Schatz M."/>
            <person name="Zhao Q."/>
            <person name="Wortman J.R."/>
            <person name="Bidwell S.L."/>
            <person name="Alsmark U.C.M."/>
            <person name="Besteiro S."/>
            <person name="Sicheritz-Ponten T."/>
            <person name="Noel C.J."/>
            <person name="Dacks J.B."/>
            <person name="Foster P.G."/>
            <person name="Simillion C."/>
            <person name="Van de Peer Y."/>
            <person name="Miranda-Saavedra D."/>
            <person name="Barton G.J."/>
            <person name="Westrop G.D."/>
            <person name="Mueller S."/>
            <person name="Dessi D."/>
            <person name="Fiori P.L."/>
            <person name="Ren Q."/>
            <person name="Paulsen I."/>
            <person name="Zhang H."/>
            <person name="Bastida-Corcuera F.D."/>
            <person name="Simoes-Barbosa A."/>
            <person name="Brown M.T."/>
            <person name="Hayes R.D."/>
            <person name="Mukherjee M."/>
            <person name="Okumura C.Y."/>
            <person name="Schneider R."/>
            <person name="Smith A.J."/>
            <person name="Vanacova S."/>
            <person name="Villalvazo M."/>
            <person name="Haas B.J."/>
            <person name="Pertea M."/>
            <person name="Feldblyum T.V."/>
            <person name="Utterback T.R."/>
            <person name="Shu C.L."/>
            <person name="Osoegawa K."/>
            <person name="de Jong P.J."/>
            <person name="Hrdy I."/>
            <person name="Horvathova L."/>
            <person name="Zubacova Z."/>
            <person name="Dolezal P."/>
            <person name="Malik S.B."/>
            <person name="Logsdon J.M. Jr."/>
            <person name="Henze K."/>
            <person name="Gupta A."/>
            <person name="Wang C.C."/>
            <person name="Dunne R.L."/>
            <person name="Upcroft J.A."/>
            <person name="Upcroft P."/>
            <person name="White O."/>
            <person name="Salzberg S.L."/>
            <person name="Tang P."/>
            <person name="Chiu C.-H."/>
            <person name="Lee Y.-S."/>
            <person name="Embley T.M."/>
            <person name="Coombs G.H."/>
            <person name="Mottram J.C."/>
            <person name="Tachezy J."/>
            <person name="Fraser-Liggett C.M."/>
            <person name="Johnson P.J."/>
        </authorList>
    </citation>
    <scope>NUCLEOTIDE SEQUENCE [LARGE SCALE GENOMIC DNA]</scope>
    <source>
        <strain evidence="1">G3</strain>
    </source>
</reference>
<accession>A2DXA8</accession>
<dbReference type="STRING" id="5722.A2DXA8"/>
<dbReference type="Pfam" id="PF13306">
    <property type="entry name" value="LRR_5"/>
    <property type="match status" value="3"/>
</dbReference>
<dbReference type="InterPro" id="IPR032675">
    <property type="entry name" value="LRR_dom_sf"/>
</dbReference>
<proteinExistence type="predicted"/>
<protein>
    <submittedName>
        <fullName evidence="1">Surface antigen BspA-like</fullName>
    </submittedName>
</protein>
<dbReference type="Proteomes" id="UP000001542">
    <property type="component" value="Unassembled WGS sequence"/>
</dbReference>
<gene>
    <name evidence="1" type="ORF">TVAG_397210</name>
</gene>
<sequence>MHVSVSYINEPDLIITTDSMIMNSKQTEIYEYWGYNYTNGITIHKSVTKIKERAFENSDITKIYFESNSALLEIGDYAFKNCSRLFSFNLSYGNLNTLGFGTFSNCMNLTSVNFASNNFMIMGNAFENCTNLLNVSNMLNIPNKCFSGCTQIKNINIDEGSIHIGEKSFENCYCLESINIPSSVETISENSFLNCRNLKSIIFSSTNSLSEISYNSFRGCNSLQNISNFESDNYKCIDNTLYYKNESKYYLIYHVINSSENSLILNCNVICSYSFTECNNIYNISILPDTVLIIEKYSFNKCLNLKYINFPYSVETVEFHSFNECPSICCPLIIENTKLDYIRMIINSGIPRNLILSCGVIQGSYNIKMIKLMNNKTPSLFWKHLSK</sequence>
<dbReference type="PANTHER" id="PTHR45661:SF3">
    <property type="entry name" value="IG-LIKE DOMAIN-CONTAINING PROTEIN"/>
    <property type="match status" value="1"/>
</dbReference>
<evidence type="ECO:0000313" key="1">
    <source>
        <dbReference type="EMBL" id="EAY14990.1"/>
    </source>
</evidence>
<name>A2DXA8_TRIV3</name>
<dbReference type="InterPro" id="IPR053139">
    <property type="entry name" value="Surface_bspA-like"/>
</dbReference>
<dbReference type="PANTHER" id="PTHR45661">
    <property type="entry name" value="SURFACE ANTIGEN"/>
    <property type="match status" value="1"/>
</dbReference>
<dbReference type="InterPro" id="IPR026906">
    <property type="entry name" value="LRR_5"/>
</dbReference>
<dbReference type="RefSeq" id="XP_001327213.1">
    <property type="nucleotide sequence ID" value="XM_001327178.1"/>
</dbReference>
<evidence type="ECO:0000313" key="2">
    <source>
        <dbReference type="Proteomes" id="UP000001542"/>
    </source>
</evidence>
<dbReference type="InParanoid" id="A2DXA8"/>
<dbReference type="EMBL" id="DS113262">
    <property type="protein sequence ID" value="EAY14990.1"/>
    <property type="molecule type" value="Genomic_DNA"/>
</dbReference>
<dbReference type="SMR" id="A2DXA8"/>
<dbReference type="Gene3D" id="3.80.10.10">
    <property type="entry name" value="Ribonuclease Inhibitor"/>
    <property type="match status" value="2"/>
</dbReference>
<keyword evidence="2" id="KW-1185">Reference proteome</keyword>
<dbReference type="KEGG" id="tva:4772990"/>
<dbReference type="AlphaFoldDB" id="A2DXA8"/>
<reference evidence="1" key="1">
    <citation type="submission" date="2006-10" db="EMBL/GenBank/DDBJ databases">
        <authorList>
            <person name="Amadeo P."/>
            <person name="Zhao Q."/>
            <person name="Wortman J."/>
            <person name="Fraser-Liggett C."/>
            <person name="Carlton J."/>
        </authorList>
    </citation>
    <scope>NUCLEOTIDE SEQUENCE</scope>
    <source>
        <strain evidence="1">G3</strain>
    </source>
</reference>
<dbReference type="VEuPathDB" id="TrichDB:TVAG_397210"/>